<feature type="domain" description="Glycoside hydrolase family 20 catalytic" evidence="10">
    <location>
        <begin position="267"/>
        <end position="594"/>
    </location>
</feature>
<keyword evidence="9" id="KW-0472">Membrane</keyword>
<keyword evidence="9" id="KW-1133">Transmembrane helix</keyword>
<keyword evidence="13" id="KW-1185">Reference proteome</keyword>
<dbReference type="GO" id="GO:0005975">
    <property type="term" value="P:carbohydrate metabolic process"/>
    <property type="evidence" value="ECO:0007669"/>
    <property type="project" value="InterPro"/>
</dbReference>
<dbReference type="InterPro" id="IPR025705">
    <property type="entry name" value="Beta_hexosaminidase_sua/sub"/>
</dbReference>
<keyword evidence="9" id="KW-0812">Transmembrane</keyword>
<organism evidence="12 13">
    <name type="scientific">Psylliodes chrysocephalus</name>
    <dbReference type="NCBI Taxonomy" id="3402493"/>
    <lineage>
        <taxon>Eukaryota</taxon>
        <taxon>Metazoa</taxon>
        <taxon>Ecdysozoa</taxon>
        <taxon>Arthropoda</taxon>
        <taxon>Hexapoda</taxon>
        <taxon>Insecta</taxon>
        <taxon>Pterygota</taxon>
        <taxon>Neoptera</taxon>
        <taxon>Endopterygota</taxon>
        <taxon>Coleoptera</taxon>
        <taxon>Polyphaga</taxon>
        <taxon>Cucujiformia</taxon>
        <taxon>Chrysomeloidea</taxon>
        <taxon>Chrysomelidae</taxon>
        <taxon>Galerucinae</taxon>
        <taxon>Alticini</taxon>
        <taxon>Psylliodes</taxon>
    </lineage>
</organism>
<reference evidence="12" key="1">
    <citation type="submission" date="2022-01" db="EMBL/GenBank/DDBJ databases">
        <authorList>
            <person name="King R."/>
        </authorList>
    </citation>
    <scope>NUCLEOTIDE SEQUENCE</scope>
</reference>
<protein>
    <recommendedName>
        <fullName evidence="7">Beta-hexosaminidase</fullName>
        <ecNumber evidence="7">3.2.1.52</ecNumber>
    </recommendedName>
</protein>
<evidence type="ECO:0000256" key="7">
    <source>
        <dbReference type="PIRNR" id="PIRNR001093"/>
    </source>
</evidence>
<sequence>MMNTGDESIQTLVNLDESENKNLNGLGVHKRNRRKPIRMTLFLQCLISFAILLIVFYGVQLAANKKNYITRFMEKNKIFVQDNQLIFQNKEKYYDCINNQCIPRLLNENGTTSLKECIMLCNMPSLWPKPKFVKVKNKHLSTFRRDHIITNINAPRRVNDSLKEVLDIFILNLPSIEKSVVKDVDLSNVYINIKVTSTETKIQLATDESYKLSINKVKKYVTVKIIAKTYFGARHGIETLSQLIVFNTFSKKLRIYHDVEIQDSPAFPHRGLMVDTARNYFPIKKLLTVLDGMAMNKMNVFHLHLTDSVSFPIVLPSNPWMAQYGSYNSEMVYFPEDIRGLIEYARIRGIRVILEIDAPSHVNAGWNHLNTDEDKIIICGEEDIFNGHLNPDSKRAQKLLKSVYADLLKLGTDTETFHIGGDEVNSTCLETTNAARLFNDLGDLWVDYMNKILKTVTRAFHNAPPKNLVIWSSELTDSKLNKLRYSENLVVQYWFGSLENILQNGNKVIYSTVGKWYLDCGFGSWKPSETAGSCDPYTPWNTFYNYRPWEEYKEYKKQVLGGEACLWTEQVGVDTLETRIWPRTTAFAERLWSDLPETTVDEVTTRFLDQTDRMVDRGIKVDTVWPKWCSLNPGKCF</sequence>
<evidence type="ECO:0000313" key="13">
    <source>
        <dbReference type="Proteomes" id="UP001153636"/>
    </source>
</evidence>
<comment type="catalytic activity">
    <reaction evidence="1 7">
        <text>Hydrolysis of terminal non-reducing N-acetyl-D-hexosamine residues in N-acetyl-beta-D-hexosaminides.</text>
        <dbReference type="EC" id="3.2.1.52"/>
    </reaction>
</comment>
<evidence type="ECO:0000256" key="3">
    <source>
        <dbReference type="ARBA" id="ARBA00022729"/>
    </source>
</evidence>
<keyword evidence="6 7" id="KW-0326">Glycosidase</keyword>
<dbReference type="InterPro" id="IPR017853">
    <property type="entry name" value="GH"/>
</dbReference>
<keyword evidence="5" id="KW-0325">Glycoprotein</keyword>
<dbReference type="GO" id="GO:0005886">
    <property type="term" value="C:plasma membrane"/>
    <property type="evidence" value="ECO:0007669"/>
    <property type="project" value="TreeGrafter"/>
</dbReference>
<comment type="similarity">
    <text evidence="2 7">Belongs to the glycosyl hydrolase 20 family.</text>
</comment>
<evidence type="ECO:0000313" key="12">
    <source>
        <dbReference type="EMBL" id="CAH1108228.1"/>
    </source>
</evidence>
<dbReference type="Gene3D" id="3.20.20.80">
    <property type="entry name" value="Glycosidases"/>
    <property type="match status" value="1"/>
</dbReference>
<evidence type="ECO:0000259" key="11">
    <source>
        <dbReference type="Pfam" id="PF14845"/>
    </source>
</evidence>
<dbReference type="FunFam" id="3.20.20.80:FF:000063">
    <property type="entry name" value="Beta-hexosaminidase"/>
    <property type="match status" value="1"/>
</dbReference>
<gene>
    <name evidence="12" type="ORF">PSYICH_LOCUS9098</name>
</gene>
<dbReference type="EMBL" id="OV651815">
    <property type="protein sequence ID" value="CAH1108228.1"/>
    <property type="molecule type" value="Genomic_DNA"/>
</dbReference>
<keyword evidence="4 7" id="KW-0378">Hydrolase</keyword>
<dbReference type="PANTHER" id="PTHR22600">
    <property type="entry name" value="BETA-HEXOSAMINIDASE"/>
    <property type="match status" value="1"/>
</dbReference>
<dbReference type="Pfam" id="PF00728">
    <property type="entry name" value="Glyco_hydro_20"/>
    <property type="match status" value="1"/>
</dbReference>
<evidence type="ECO:0000259" key="10">
    <source>
        <dbReference type="Pfam" id="PF00728"/>
    </source>
</evidence>
<dbReference type="PIRSF" id="PIRSF001093">
    <property type="entry name" value="B-hxosamndse_ab_euk"/>
    <property type="match status" value="1"/>
</dbReference>
<evidence type="ECO:0000256" key="5">
    <source>
        <dbReference type="ARBA" id="ARBA00023180"/>
    </source>
</evidence>
<accession>A0A9P0GCF8</accession>
<dbReference type="Proteomes" id="UP001153636">
    <property type="component" value="Chromosome 3"/>
</dbReference>
<proteinExistence type="inferred from homology"/>
<evidence type="ECO:0000256" key="2">
    <source>
        <dbReference type="ARBA" id="ARBA00006285"/>
    </source>
</evidence>
<feature type="active site" description="Proton donor" evidence="8">
    <location>
        <position position="423"/>
    </location>
</feature>
<evidence type="ECO:0000256" key="4">
    <source>
        <dbReference type="ARBA" id="ARBA00022801"/>
    </source>
</evidence>
<dbReference type="OrthoDB" id="428480at2759"/>
<dbReference type="GO" id="GO:0030203">
    <property type="term" value="P:glycosaminoglycan metabolic process"/>
    <property type="evidence" value="ECO:0007669"/>
    <property type="project" value="TreeGrafter"/>
</dbReference>
<dbReference type="InterPro" id="IPR029019">
    <property type="entry name" value="HEX_eukaryotic_N"/>
</dbReference>
<dbReference type="EC" id="3.2.1.52" evidence="7"/>
<evidence type="ECO:0000256" key="1">
    <source>
        <dbReference type="ARBA" id="ARBA00001231"/>
    </source>
</evidence>
<name>A0A9P0GCF8_9CUCU</name>
<feature type="transmembrane region" description="Helical" evidence="9">
    <location>
        <begin position="39"/>
        <end position="59"/>
    </location>
</feature>
<dbReference type="PANTHER" id="PTHR22600:SF3">
    <property type="entry name" value="BETA-HEXOSAMINIDASE FDL-RELATED"/>
    <property type="match status" value="1"/>
</dbReference>
<dbReference type="AlphaFoldDB" id="A0A9P0GCF8"/>
<dbReference type="InterPro" id="IPR029018">
    <property type="entry name" value="Hex-like_dom2"/>
</dbReference>
<dbReference type="Gene3D" id="3.30.379.10">
    <property type="entry name" value="Chitobiase/beta-hexosaminidase domain 2-like"/>
    <property type="match status" value="1"/>
</dbReference>
<evidence type="ECO:0000256" key="8">
    <source>
        <dbReference type="PIRSR" id="PIRSR001093-1"/>
    </source>
</evidence>
<keyword evidence="3" id="KW-0732">Signal</keyword>
<dbReference type="SUPFAM" id="SSF55545">
    <property type="entry name" value="beta-N-acetylhexosaminidase-like domain"/>
    <property type="match status" value="1"/>
</dbReference>
<evidence type="ECO:0000256" key="6">
    <source>
        <dbReference type="ARBA" id="ARBA00023295"/>
    </source>
</evidence>
<evidence type="ECO:0000256" key="9">
    <source>
        <dbReference type="SAM" id="Phobius"/>
    </source>
</evidence>
<dbReference type="GO" id="GO:0016231">
    <property type="term" value="F:beta-N-acetylglucosaminidase activity"/>
    <property type="evidence" value="ECO:0007669"/>
    <property type="project" value="TreeGrafter"/>
</dbReference>
<dbReference type="SUPFAM" id="SSF51445">
    <property type="entry name" value="(Trans)glycosidases"/>
    <property type="match status" value="1"/>
</dbReference>
<dbReference type="InterPro" id="IPR015883">
    <property type="entry name" value="Glyco_hydro_20_cat"/>
</dbReference>
<dbReference type="Pfam" id="PF14845">
    <property type="entry name" value="Glycohydro_20b2"/>
    <property type="match status" value="1"/>
</dbReference>
<feature type="domain" description="Beta-hexosaminidase eukaryotic type N-terminal" evidence="11">
    <location>
        <begin position="126"/>
        <end position="243"/>
    </location>
</feature>
<dbReference type="PRINTS" id="PR00738">
    <property type="entry name" value="GLHYDRLASE20"/>
</dbReference>